<feature type="domain" description="SAC" evidence="7">
    <location>
        <begin position="1"/>
        <end position="333"/>
    </location>
</feature>
<accession>A0AAW0KR50</accession>
<comment type="subunit">
    <text evidence="6">Component of the PI(3,5)P2 regulatory complex at least composed of ATG18, SAC/FIG4, FAB1 and VAC14.</text>
</comment>
<dbReference type="PANTHER" id="PTHR45738">
    <property type="entry name" value="POLYPHOSPHOINOSITIDE PHOSPHATASE"/>
    <property type="match status" value="1"/>
</dbReference>
<dbReference type="Pfam" id="PF02383">
    <property type="entry name" value="Syja_N"/>
    <property type="match status" value="3"/>
</dbReference>
<sequence>FVIQVKLSISGREFTLTLIARRSRLYAGTRYLKRGVNKRGRVANDVETEQIVSEEGRTMRISSIVQYRGSVPLIWSQNISGFLASEQHNYEATRLHFENLAKRYGKPIIILSLLKTRGKKRAEKNLSAAYAKAITSIIENLPEKNHIRFCRWDLNTHMYHRRAIQELKQLGEFFANTLDLTGMFYCHVPQKLCLEGFLNLSYFDFDGLVQILTVSFCCSENNGQFSRENLNENEDADNLETKVGDGVGSGDVNRKYGVKSTMSQKGVLRTNCLDCLDRTNIAQYVYGLVALGRQLHALGFIESPNVDLKNPLAEDLMKVYEDMGDTLALQYGGSPAHNKIFAEIRGQWKPAAGCQDLIKTVQRFYSNAFSDFERQDAINVFLGYFRPQLGKLSLWELDSGQRFNVGRSSTKRSLSANDIHSRGDSTMTSTDLIYNQPLSKELQGGSMSLPDIPTQPLSDEAQGDDTSILECTTEVSTSIRCPECKDTMDQMKITYLYDFYLQQNYYIIGRDKKKTFWKVLKIDRLESSELKIYEDSTTYREDECAELLKRLDEGNKKIGGLKLVTACYGIVGFVKFLEPYYMLLITKRRKIGEICGHAIYAITKSKMIPISNPTVRTSMAYSKNENRYQKLLCTVDLTKDFFFSYSYQVMRSLQKNLCEYKTGQCIYNKKCVWNAFLTSEIRNTLKNTVWTVALVHGFFKQVKLSISGREFTLTLIARRSRLYAGTRYLKRGVNKRGRVANDVETEQIVSEEGRTMRISSIVQYRVASEQHNYEATRLHFENLAKRYGKPIIILSLLKTRGKKRAEKNLSAAYAKAITSIIENLPEKNHIRFCRWDLNTHMYHRRAIQELKQLGEFFANTLDLTGMFYCHVPQKLCLEGFLNLSYFDENNGQFSRENLNENEDADNLETKVGDGVGSGDVNRKYGVKSTMSQKGVLRTNCLDCLDRTNIAQYVYGLVALGRQLHALGFIESPNVDLKNPLAEDLMKVYEDMGDTLALQYGGSPAHNKIFAEIRGQWKPAAGCQDLIKTVQRFYSNAFSDFERQDAINVFLGYFRPQLGKLSLWELDSGQRFNVGSYIKIS</sequence>
<evidence type="ECO:0000259" key="7">
    <source>
        <dbReference type="PROSITE" id="PS50275"/>
    </source>
</evidence>
<name>A0AAW0KR50_QUESU</name>
<dbReference type="GO" id="GO:0043813">
    <property type="term" value="F:phosphatidylinositol-3,5-bisphosphate 5-phosphatase activity"/>
    <property type="evidence" value="ECO:0007669"/>
    <property type="project" value="InterPro"/>
</dbReference>
<dbReference type="Proteomes" id="UP000237347">
    <property type="component" value="Unassembled WGS sequence"/>
</dbReference>
<comment type="subcellular location">
    <subcellularLocation>
        <location evidence="1">Vacuole membrane</location>
        <topology evidence="1">Peripheral membrane protein</topology>
    </subcellularLocation>
</comment>
<dbReference type="PROSITE" id="PS50275">
    <property type="entry name" value="SAC"/>
    <property type="match status" value="2"/>
</dbReference>
<reference evidence="8 9" key="1">
    <citation type="journal article" date="2018" name="Sci. Data">
        <title>The draft genome sequence of cork oak.</title>
        <authorList>
            <person name="Ramos A.M."/>
            <person name="Usie A."/>
            <person name="Barbosa P."/>
            <person name="Barros P.M."/>
            <person name="Capote T."/>
            <person name="Chaves I."/>
            <person name="Simoes F."/>
            <person name="Abreu I."/>
            <person name="Carrasquinho I."/>
            <person name="Faro C."/>
            <person name="Guimaraes J.B."/>
            <person name="Mendonca D."/>
            <person name="Nobrega F."/>
            <person name="Rodrigues L."/>
            <person name="Saibo N.J.M."/>
            <person name="Varela M.C."/>
            <person name="Egas C."/>
            <person name="Matos J."/>
            <person name="Miguel C.M."/>
            <person name="Oliveira M.M."/>
            <person name="Ricardo C.P."/>
            <person name="Goncalves S."/>
        </authorList>
    </citation>
    <scope>NUCLEOTIDE SEQUENCE [LARGE SCALE GENOMIC DNA]</scope>
    <source>
        <strain evidence="9">cv. HL8</strain>
    </source>
</reference>
<evidence type="ECO:0000256" key="2">
    <source>
        <dbReference type="ARBA" id="ARBA00022554"/>
    </source>
</evidence>
<dbReference type="InterPro" id="IPR002013">
    <property type="entry name" value="SAC_dom"/>
</dbReference>
<evidence type="ECO:0000256" key="3">
    <source>
        <dbReference type="ARBA" id="ARBA00022801"/>
    </source>
</evidence>
<feature type="non-terminal residue" evidence="8">
    <location>
        <position position="1"/>
    </location>
</feature>
<dbReference type="AlphaFoldDB" id="A0AAW0KR50"/>
<keyword evidence="4" id="KW-0472">Membrane</keyword>
<keyword evidence="9" id="KW-1185">Reference proteome</keyword>
<proteinExistence type="predicted"/>
<feature type="domain" description="SAC" evidence="7">
    <location>
        <begin position="632"/>
        <end position="1001"/>
    </location>
</feature>
<organism evidence="8 9">
    <name type="scientific">Quercus suber</name>
    <name type="common">Cork oak</name>
    <dbReference type="NCBI Taxonomy" id="58331"/>
    <lineage>
        <taxon>Eukaryota</taxon>
        <taxon>Viridiplantae</taxon>
        <taxon>Streptophyta</taxon>
        <taxon>Embryophyta</taxon>
        <taxon>Tracheophyta</taxon>
        <taxon>Spermatophyta</taxon>
        <taxon>Magnoliopsida</taxon>
        <taxon>eudicotyledons</taxon>
        <taxon>Gunneridae</taxon>
        <taxon>Pentapetalae</taxon>
        <taxon>rosids</taxon>
        <taxon>fabids</taxon>
        <taxon>Fagales</taxon>
        <taxon>Fagaceae</taxon>
        <taxon>Quercus</taxon>
    </lineage>
</organism>
<keyword evidence="3" id="KW-0378">Hydrolase</keyword>
<evidence type="ECO:0000256" key="6">
    <source>
        <dbReference type="ARBA" id="ARBA00023464"/>
    </source>
</evidence>
<keyword evidence="2" id="KW-0926">Vacuole</keyword>
<dbReference type="InterPro" id="IPR043573">
    <property type="entry name" value="Fig4-like"/>
</dbReference>
<evidence type="ECO:0000313" key="9">
    <source>
        <dbReference type="Proteomes" id="UP000237347"/>
    </source>
</evidence>
<dbReference type="GO" id="GO:0046856">
    <property type="term" value="P:phosphatidylinositol dephosphorylation"/>
    <property type="evidence" value="ECO:0007669"/>
    <property type="project" value="InterPro"/>
</dbReference>
<evidence type="ECO:0000256" key="1">
    <source>
        <dbReference type="ARBA" id="ARBA00004148"/>
    </source>
</evidence>
<dbReference type="GO" id="GO:0005774">
    <property type="term" value="C:vacuolar membrane"/>
    <property type="evidence" value="ECO:0007669"/>
    <property type="project" value="UniProtKB-SubCell"/>
</dbReference>
<dbReference type="EMBL" id="PKMF04000237">
    <property type="protein sequence ID" value="KAK7841627.1"/>
    <property type="molecule type" value="Genomic_DNA"/>
</dbReference>
<gene>
    <name evidence="8" type="primary">SAC2_0</name>
    <name evidence="8" type="ORF">CFP56_015104</name>
</gene>
<evidence type="ECO:0000256" key="4">
    <source>
        <dbReference type="ARBA" id="ARBA00023136"/>
    </source>
</evidence>
<evidence type="ECO:0000313" key="8">
    <source>
        <dbReference type="EMBL" id="KAK7841627.1"/>
    </source>
</evidence>
<protein>
    <submittedName>
        <fullName evidence="8">Phosphoinositide phosphatase sac2</fullName>
    </submittedName>
</protein>
<comment type="caution">
    <text evidence="8">The sequence shown here is derived from an EMBL/GenBank/DDBJ whole genome shotgun (WGS) entry which is preliminary data.</text>
</comment>
<dbReference type="PANTHER" id="PTHR45738:SF3">
    <property type="entry name" value="OS03G0182400 PROTEIN"/>
    <property type="match status" value="1"/>
</dbReference>
<comment type="catalytic activity">
    <reaction evidence="5">
        <text>a 1,2-diacyl-sn-glycero-3-phospho-(1D-myo-inositol-3,5-bisphosphate) + H2O = a 1,2-diacyl-sn-glycero-3-phospho-(1D-myo-inositol-3-phosphate) + phosphate</text>
        <dbReference type="Rhea" id="RHEA:32955"/>
        <dbReference type="ChEBI" id="CHEBI:15377"/>
        <dbReference type="ChEBI" id="CHEBI:43474"/>
        <dbReference type="ChEBI" id="CHEBI:57923"/>
        <dbReference type="ChEBI" id="CHEBI:58088"/>
    </reaction>
</comment>
<evidence type="ECO:0000256" key="5">
    <source>
        <dbReference type="ARBA" id="ARBA00023337"/>
    </source>
</evidence>